<feature type="region of interest" description="Disordered" evidence="1">
    <location>
        <begin position="323"/>
        <end position="399"/>
    </location>
</feature>
<dbReference type="Pfam" id="PF15496">
    <property type="entry name" value="DUF4646"/>
    <property type="match status" value="1"/>
</dbReference>
<dbReference type="InterPro" id="IPR028018">
    <property type="entry name" value="DUF4646"/>
</dbReference>
<proteinExistence type="predicted"/>
<dbReference type="Proteomes" id="UP000703269">
    <property type="component" value="Unassembled WGS sequence"/>
</dbReference>
<evidence type="ECO:0000256" key="1">
    <source>
        <dbReference type="SAM" id="MobiDB-lite"/>
    </source>
</evidence>
<keyword evidence="3" id="KW-1185">Reference proteome</keyword>
<dbReference type="EMBL" id="BPQB01000034">
    <property type="protein sequence ID" value="GJE93685.1"/>
    <property type="molecule type" value="Genomic_DNA"/>
</dbReference>
<accession>A0A9P3LFW3</accession>
<reference evidence="2 3" key="1">
    <citation type="submission" date="2021-08" db="EMBL/GenBank/DDBJ databases">
        <title>Draft Genome Sequence of Phanerochaete sordida strain YK-624.</title>
        <authorList>
            <person name="Mori T."/>
            <person name="Dohra H."/>
            <person name="Suzuki T."/>
            <person name="Kawagishi H."/>
            <person name="Hirai H."/>
        </authorList>
    </citation>
    <scope>NUCLEOTIDE SEQUENCE [LARGE SCALE GENOMIC DNA]</scope>
    <source>
        <strain evidence="2 3">YK-624</strain>
    </source>
</reference>
<protein>
    <submittedName>
        <fullName evidence="2">DUF4646 domain-containing protein</fullName>
    </submittedName>
</protein>
<feature type="compositionally biased region" description="Basic residues" evidence="1">
    <location>
        <begin position="370"/>
        <end position="381"/>
    </location>
</feature>
<evidence type="ECO:0000313" key="2">
    <source>
        <dbReference type="EMBL" id="GJE93685.1"/>
    </source>
</evidence>
<organism evidence="2 3">
    <name type="scientific">Phanerochaete sordida</name>
    <dbReference type="NCBI Taxonomy" id="48140"/>
    <lineage>
        <taxon>Eukaryota</taxon>
        <taxon>Fungi</taxon>
        <taxon>Dikarya</taxon>
        <taxon>Basidiomycota</taxon>
        <taxon>Agaricomycotina</taxon>
        <taxon>Agaricomycetes</taxon>
        <taxon>Polyporales</taxon>
        <taxon>Phanerochaetaceae</taxon>
        <taxon>Phanerochaete</taxon>
    </lineage>
</organism>
<feature type="compositionally biased region" description="Basic and acidic residues" evidence="1">
    <location>
        <begin position="328"/>
        <end position="337"/>
    </location>
</feature>
<name>A0A9P3LFW3_9APHY</name>
<feature type="compositionally biased region" description="Acidic residues" evidence="1">
    <location>
        <begin position="338"/>
        <end position="347"/>
    </location>
</feature>
<feature type="compositionally biased region" description="Basic and acidic residues" evidence="1">
    <location>
        <begin position="47"/>
        <end position="58"/>
    </location>
</feature>
<feature type="compositionally biased region" description="Basic and acidic residues" evidence="1">
    <location>
        <begin position="1"/>
        <end position="23"/>
    </location>
</feature>
<feature type="compositionally biased region" description="Low complexity" evidence="1">
    <location>
        <begin position="86"/>
        <end position="108"/>
    </location>
</feature>
<dbReference type="OrthoDB" id="5314275at2759"/>
<comment type="caution">
    <text evidence="2">The sequence shown here is derived from an EMBL/GenBank/DDBJ whole genome shotgun (WGS) entry which is preliminary data.</text>
</comment>
<evidence type="ECO:0000313" key="3">
    <source>
        <dbReference type="Proteomes" id="UP000703269"/>
    </source>
</evidence>
<feature type="region of interest" description="Disordered" evidence="1">
    <location>
        <begin position="1"/>
        <end position="115"/>
    </location>
</feature>
<sequence>MIVDSKEQPSEKSTSRLEYHEEDAPPAYEDEGKASPSNPFRGTASGADRRDEGADPRHSPYMPPAGPPPAFETKDMMPQPEYGYDQQPSRQPQGSPSMRSVPSSSTSSPVPPAAYAPYGSSPASSYTYGKSPYDQSGAGAGPSRVLLGAGLGAGPRGAAGGPISGLVGMLMGNDGVRDLLASPPPSFSRAPQQQFPYTAFPPLVAVSLDKNLDRGFPLLPPPSHLTPHPFMAHDVNEQDWTSFLGHIHQAAANPVASRVATGAGDRPGIIGTILSKGIEAAFRTDRSGPVSQLVEHWNAYFFHPRLMEVNLVHGSRVFTRSGRLPGDLARDGYTRGDESDDEDDSDSDYERPGNTAWTSEMMSRREQKRAAKRARRDAKRARREEKRAMRRERRDNRLNDRYARDEQWKLVITYRPPASARR</sequence>
<gene>
    <name evidence="2" type="ORF">PsYK624_098450</name>
</gene>
<feature type="compositionally biased region" description="Basic and acidic residues" evidence="1">
    <location>
        <begin position="382"/>
        <end position="399"/>
    </location>
</feature>
<dbReference type="AlphaFoldDB" id="A0A9P3LFW3"/>
<feature type="compositionally biased region" description="Pro residues" evidence="1">
    <location>
        <begin position="61"/>
        <end position="70"/>
    </location>
</feature>